<dbReference type="InterPro" id="IPR036291">
    <property type="entry name" value="NAD(P)-bd_dom_sf"/>
</dbReference>
<dbReference type="GO" id="GO:0005829">
    <property type="term" value="C:cytosol"/>
    <property type="evidence" value="ECO:0007669"/>
    <property type="project" value="TreeGrafter"/>
</dbReference>
<dbReference type="InterPro" id="IPR006139">
    <property type="entry name" value="D-isomer_2_OHA_DH_cat_dom"/>
</dbReference>
<dbReference type="GO" id="GO:0016618">
    <property type="term" value="F:hydroxypyruvate reductase [NAD(P)H] activity"/>
    <property type="evidence" value="ECO:0007669"/>
    <property type="project" value="TreeGrafter"/>
</dbReference>
<dbReference type="PANTHER" id="PTHR10996:SF178">
    <property type="entry name" value="2-HYDROXYACID DEHYDROGENASE YGL185C-RELATED"/>
    <property type="match status" value="1"/>
</dbReference>
<comment type="caution">
    <text evidence="6">The sequence shown here is derived from an EMBL/GenBank/DDBJ whole genome shotgun (WGS) entry which is preliminary data.</text>
</comment>
<evidence type="ECO:0000256" key="1">
    <source>
        <dbReference type="ARBA" id="ARBA00022857"/>
    </source>
</evidence>
<dbReference type="GO" id="GO:0030267">
    <property type="term" value="F:glyoxylate reductase (NADPH) activity"/>
    <property type="evidence" value="ECO:0007669"/>
    <property type="project" value="TreeGrafter"/>
</dbReference>
<keyword evidence="1" id="KW-0521">NADP</keyword>
<evidence type="ECO:0000256" key="2">
    <source>
        <dbReference type="ARBA" id="ARBA00023002"/>
    </source>
</evidence>
<evidence type="ECO:0000313" key="6">
    <source>
        <dbReference type="EMBL" id="MPM19435.1"/>
    </source>
</evidence>
<evidence type="ECO:0000259" key="4">
    <source>
        <dbReference type="Pfam" id="PF00389"/>
    </source>
</evidence>
<sequence length="322" mass="34803">MNTSNSPVQRVVQIAPVGALADALLASQFDAVRLWQIDDRDAWLREHAHEVDVLVTSVRAGCDASTMAQFANLRAVCSWGIGFDTIDVAAAHARGIEVSVTPDVLDDCVADMAWALMLAVARQIPAADRYVQTGQWRKLGEFPLATRVSGKRMGILGLGRIGRAIARRGEGFSMSVAYHGRKPQADAPYRFMDNLIEMAEWADFLVVACPGGPQTHHLINSEVLAALGTKGILINIARGSVVDTSALISALDQHQLRGAGLDVIEGEPGAPDALRNRNDVVFTPHIGSATTETREAMEQLVVDNVRAFREHGKLLTPITSLR</sequence>
<feature type="domain" description="D-isomer specific 2-hydroxyacid dehydrogenase NAD-binding" evidence="5">
    <location>
        <begin position="115"/>
        <end position="287"/>
    </location>
</feature>
<keyword evidence="2 6" id="KW-0560">Oxidoreductase</keyword>
<dbReference type="SUPFAM" id="SSF51735">
    <property type="entry name" value="NAD(P)-binding Rossmann-fold domains"/>
    <property type="match status" value="1"/>
</dbReference>
<gene>
    <name evidence="6" type="ORF">SDC9_65859</name>
</gene>
<organism evidence="6">
    <name type="scientific">bioreactor metagenome</name>
    <dbReference type="NCBI Taxonomy" id="1076179"/>
    <lineage>
        <taxon>unclassified sequences</taxon>
        <taxon>metagenomes</taxon>
        <taxon>ecological metagenomes</taxon>
    </lineage>
</organism>
<proteinExistence type="predicted"/>
<dbReference type="AlphaFoldDB" id="A0A644XTF1"/>
<evidence type="ECO:0000256" key="3">
    <source>
        <dbReference type="ARBA" id="ARBA00023027"/>
    </source>
</evidence>
<dbReference type="Pfam" id="PF00389">
    <property type="entry name" value="2-Hacid_dh"/>
    <property type="match status" value="1"/>
</dbReference>
<dbReference type="FunFam" id="3.40.50.720:FF:000213">
    <property type="entry name" value="Putative 2-hydroxyacid dehydrogenase"/>
    <property type="match status" value="1"/>
</dbReference>
<accession>A0A644XTF1</accession>
<dbReference type="GO" id="GO:0051287">
    <property type="term" value="F:NAD binding"/>
    <property type="evidence" value="ECO:0007669"/>
    <property type="project" value="InterPro"/>
</dbReference>
<protein>
    <submittedName>
        <fullName evidence="6">2-ketogluconate reductase</fullName>
        <ecNumber evidence="6">1.1.1.215</ecNumber>
    </submittedName>
</protein>
<dbReference type="EC" id="1.1.1.215" evidence="6"/>
<dbReference type="PANTHER" id="PTHR10996">
    <property type="entry name" value="2-HYDROXYACID DEHYDROGENASE-RELATED"/>
    <property type="match status" value="1"/>
</dbReference>
<feature type="domain" description="D-isomer specific 2-hydroxyacid dehydrogenase catalytic" evidence="4">
    <location>
        <begin position="31"/>
        <end position="316"/>
    </location>
</feature>
<dbReference type="InterPro" id="IPR050223">
    <property type="entry name" value="D-isomer_2-hydroxyacid_DH"/>
</dbReference>
<dbReference type="GO" id="GO:0008873">
    <property type="term" value="F:gluconate 2-dehydrogenase activity"/>
    <property type="evidence" value="ECO:0007669"/>
    <property type="project" value="UniProtKB-EC"/>
</dbReference>
<name>A0A644XTF1_9ZZZZ</name>
<evidence type="ECO:0000259" key="5">
    <source>
        <dbReference type="Pfam" id="PF02826"/>
    </source>
</evidence>
<dbReference type="Gene3D" id="3.40.50.720">
    <property type="entry name" value="NAD(P)-binding Rossmann-like Domain"/>
    <property type="match status" value="2"/>
</dbReference>
<dbReference type="InterPro" id="IPR006140">
    <property type="entry name" value="D-isomer_DH_NAD-bd"/>
</dbReference>
<reference evidence="6" key="1">
    <citation type="submission" date="2019-08" db="EMBL/GenBank/DDBJ databases">
        <authorList>
            <person name="Kucharzyk K."/>
            <person name="Murdoch R.W."/>
            <person name="Higgins S."/>
            <person name="Loffler F."/>
        </authorList>
    </citation>
    <scope>NUCLEOTIDE SEQUENCE</scope>
</reference>
<dbReference type="Pfam" id="PF02826">
    <property type="entry name" value="2-Hacid_dh_C"/>
    <property type="match status" value="1"/>
</dbReference>
<dbReference type="SUPFAM" id="SSF52283">
    <property type="entry name" value="Formate/glycerate dehydrogenase catalytic domain-like"/>
    <property type="match status" value="1"/>
</dbReference>
<dbReference type="CDD" id="cd12156">
    <property type="entry name" value="HPPR"/>
    <property type="match status" value="1"/>
</dbReference>
<keyword evidence="3" id="KW-0520">NAD</keyword>
<dbReference type="EMBL" id="VSSQ01003177">
    <property type="protein sequence ID" value="MPM19435.1"/>
    <property type="molecule type" value="Genomic_DNA"/>
</dbReference>